<keyword evidence="6 7" id="KW-0472">Membrane</keyword>
<dbReference type="Pfam" id="PF01733">
    <property type="entry name" value="Nucleoside_tran"/>
    <property type="match status" value="1"/>
</dbReference>
<dbReference type="EMBL" id="BRXX01000065">
    <property type="protein sequence ID" value="GMH86872.1"/>
    <property type="molecule type" value="Genomic_DNA"/>
</dbReference>
<evidence type="ECO:0000313" key="8">
    <source>
        <dbReference type="EMBL" id="GMH86872.1"/>
    </source>
</evidence>
<comment type="subcellular location">
    <subcellularLocation>
        <location evidence="1">Membrane</location>
        <topology evidence="1">Multi-pass membrane protein</topology>
    </subcellularLocation>
</comment>
<sequence length="444" mass="48488">MSSPQLPDPSTSGQHLIYPIFFMLGVGSLFPWNCFINATAYFSTRFCGGSRADDYLAFFSVVFNFTEVVALVCCVKYGWSRVTGPLLTYTFVFLLCSILVLLPDSSIINKDFLFYFTCLSLAVVGICTALMSGGVFGLAGIFPPICTQALMSGQGLAGVIVSLSSIFTTLAVAPDDDDCQGDDDQNPEEETCKEYTTDWAAFSYFIVAVITLLICVACYATLDRLPITAYYREKARRGSGEKGEGLEDPLLDNVMEQSSDDGKVANILKAIRAPAFAVFTSFAVTLALFPTITSRIESESKCESSARFHNDLFVPFSFLIFNTFDFLGRVIPGFFVPSVKSLQRGTVIASLARFVFFPLFLLCNVKGTQLPNPFSNDFFPIFIMLLFALSNGSTSSYSMMLGPQLVPASEQELTGTVMIFFLSSGLMAGSAMSFICLKIGTGEW</sequence>
<feature type="transmembrane region" description="Helical" evidence="7">
    <location>
        <begin position="347"/>
        <end position="367"/>
    </location>
</feature>
<evidence type="ECO:0000256" key="4">
    <source>
        <dbReference type="ARBA" id="ARBA00022692"/>
    </source>
</evidence>
<dbReference type="PANTHER" id="PTHR10332:SF88">
    <property type="entry name" value="EQUILIBRATIVE NUCLEOSIDE TRANSPORTER 1, ISOFORM A"/>
    <property type="match status" value="1"/>
</dbReference>
<dbReference type="GO" id="GO:0005337">
    <property type="term" value="F:nucleoside transmembrane transporter activity"/>
    <property type="evidence" value="ECO:0007669"/>
    <property type="project" value="InterPro"/>
</dbReference>
<reference evidence="9" key="1">
    <citation type="journal article" date="2023" name="Commun. Biol.">
        <title>Genome analysis of Parmales, the sister group of diatoms, reveals the evolutionary specialization of diatoms from phago-mixotrophs to photoautotrophs.</title>
        <authorList>
            <person name="Ban H."/>
            <person name="Sato S."/>
            <person name="Yoshikawa S."/>
            <person name="Yamada K."/>
            <person name="Nakamura Y."/>
            <person name="Ichinomiya M."/>
            <person name="Sato N."/>
            <person name="Blanc-Mathieu R."/>
            <person name="Endo H."/>
            <person name="Kuwata A."/>
            <person name="Ogata H."/>
        </authorList>
    </citation>
    <scope>NUCLEOTIDE SEQUENCE [LARGE SCALE GENOMIC DNA]</scope>
    <source>
        <strain evidence="9">NIES 3699</strain>
    </source>
</reference>
<evidence type="ECO:0000313" key="9">
    <source>
        <dbReference type="Proteomes" id="UP001165160"/>
    </source>
</evidence>
<protein>
    <recommendedName>
        <fullName evidence="10">Equilibrative nucleoside transporter 1</fullName>
    </recommendedName>
</protein>
<keyword evidence="5 7" id="KW-1133">Transmembrane helix</keyword>
<evidence type="ECO:0000256" key="7">
    <source>
        <dbReference type="SAM" id="Phobius"/>
    </source>
</evidence>
<feature type="transmembrane region" description="Helical" evidence="7">
    <location>
        <begin position="201"/>
        <end position="222"/>
    </location>
</feature>
<feature type="transmembrane region" description="Helical" evidence="7">
    <location>
        <begin position="114"/>
        <end position="142"/>
    </location>
</feature>
<evidence type="ECO:0008006" key="10">
    <source>
        <dbReference type="Google" id="ProtNLM"/>
    </source>
</evidence>
<evidence type="ECO:0000256" key="1">
    <source>
        <dbReference type="ARBA" id="ARBA00004141"/>
    </source>
</evidence>
<proteinExistence type="inferred from homology"/>
<dbReference type="PRINTS" id="PR01130">
    <property type="entry name" value="DERENTRNSPRT"/>
</dbReference>
<comment type="caution">
    <text evidence="8">The sequence shown here is derived from an EMBL/GenBank/DDBJ whole genome shotgun (WGS) entry which is preliminary data.</text>
</comment>
<dbReference type="InterPro" id="IPR036259">
    <property type="entry name" value="MFS_trans_sf"/>
</dbReference>
<keyword evidence="4 7" id="KW-0812">Transmembrane</keyword>
<dbReference type="SUPFAM" id="SSF103473">
    <property type="entry name" value="MFS general substrate transporter"/>
    <property type="match status" value="1"/>
</dbReference>
<evidence type="ECO:0000256" key="5">
    <source>
        <dbReference type="ARBA" id="ARBA00022989"/>
    </source>
</evidence>
<evidence type="ECO:0000256" key="6">
    <source>
        <dbReference type="ARBA" id="ARBA00023136"/>
    </source>
</evidence>
<dbReference type="AlphaFoldDB" id="A0A9W7BFT4"/>
<name>A0A9W7BFT4_9STRA</name>
<keyword evidence="9" id="KW-1185">Reference proteome</keyword>
<keyword evidence="3" id="KW-0813">Transport</keyword>
<accession>A0A9W7BFT4</accession>
<feature type="transmembrane region" description="Helical" evidence="7">
    <location>
        <begin position="85"/>
        <end position="102"/>
    </location>
</feature>
<dbReference type="Proteomes" id="UP001165160">
    <property type="component" value="Unassembled WGS sequence"/>
</dbReference>
<evidence type="ECO:0000256" key="3">
    <source>
        <dbReference type="ARBA" id="ARBA00022448"/>
    </source>
</evidence>
<feature type="transmembrane region" description="Helical" evidence="7">
    <location>
        <begin position="20"/>
        <end position="43"/>
    </location>
</feature>
<dbReference type="GO" id="GO:0005886">
    <property type="term" value="C:plasma membrane"/>
    <property type="evidence" value="ECO:0007669"/>
    <property type="project" value="TreeGrafter"/>
</dbReference>
<gene>
    <name evidence="8" type="ORF">TrVE_jg1973</name>
</gene>
<evidence type="ECO:0000256" key="2">
    <source>
        <dbReference type="ARBA" id="ARBA00007965"/>
    </source>
</evidence>
<dbReference type="InterPro" id="IPR002259">
    <property type="entry name" value="Eqnu_transpt"/>
</dbReference>
<organism evidence="8 9">
    <name type="scientific">Triparma verrucosa</name>
    <dbReference type="NCBI Taxonomy" id="1606542"/>
    <lineage>
        <taxon>Eukaryota</taxon>
        <taxon>Sar</taxon>
        <taxon>Stramenopiles</taxon>
        <taxon>Ochrophyta</taxon>
        <taxon>Bolidophyceae</taxon>
        <taxon>Parmales</taxon>
        <taxon>Triparmaceae</taxon>
        <taxon>Triparma</taxon>
    </lineage>
</organism>
<feature type="transmembrane region" description="Helical" evidence="7">
    <location>
        <begin position="413"/>
        <end position="435"/>
    </location>
</feature>
<feature type="transmembrane region" description="Helical" evidence="7">
    <location>
        <begin position="312"/>
        <end position="335"/>
    </location>
</feature>
<feature type="transmembrane region" description="Helical" evidence="7">
    <location>
        <begin position="273"/>
        <end position="292"/>
    </location>
</feature>
<dbReference type="PIRSF" id="PIRSF016379">
    <property type="entry name" value="ENT"/>
    <property type="match status" value="1"/>
</dbReference>
<feature type="transmembrane region" description="Helical" evidence="7">
    <location>
        <begin position="379"/>
        <end position="401"/>
    </location>
</feature>
<dbReference type="PANTHER" id="PTHR10332">
    <property type="entry name" value="EQUILIBRATIVE NUCLEOSIDE TRANSPORTER"/>
    <property type="match status" value="1"/>
</dbReference>
<feature type="transmembrane region" description="Helical" evidence="7">
    <location>
        <begin position="55"/>
        <end position="79"/>
    </location>
</feature>
<comment type="similarity">
    <text evidence="2">Belongs to the SLC29A/ENT transporter (TC 2.A.57) family.</text>
</comment>